<dbReference type="Proteomes" id="UP000007796">
    <property type="component" value="Unassembled WGS sequence"/>
</dbReference>
<gene>
    <name evidence="2" type="ORF">CMQ_6915</name>
</gene>
<feature type="region of interest" description="Disordered" evidence="1">
    <location>
        <begin position="1"/>
        <end position="35"/>
    </location>
</feature>
<reference evidence="2 3" key="1">
    <citation type="journal article" date="2011" name="Proc. Natl. Acad. Sci. U.S.A.">
        <title>Genome and transcriptome analyses of the mountain pine beetle-fungal symbiont Grosmannia clavigera, a lodgepole pine pathogen.</title>
        <authorList>
            <person name="DiGuistini S."/>
            <person name="Wang Y."/>
            <person name="Liao N.Y."/>
            <person name="Taylor G."/>
            <person name="Tanguay P."/>
            <person name="Feau N."/>
            <person name="Henrissat B."/>
            <person name="Chan S.K."/>
            <person name="Hesse-Orce U."/>
            <person name="Alamouti S.M."/>
            <person name="Tsui C.K.M."/>
            <person name="Docking R.T."/>
            <person name="Levasseur A."/>
            <person name="Haridas S."/>
            <person name="Robertson G."/>
            <person name="Birol I."/>
            <person name="Holt R.A."/>
            <person name="Marra M.A."/>
            <person name="Hamelin R.C."/>
            <person name="Hirst M."/>
            <person name="Jones S.J.M."/>
            <person name="Bohlmann J."/>
            <person name="Breuil C."/>
        </authorList>
    </citation>
    <scope>NUCLEOTIDE SEQUENCE [LARGE SCALE GENOMIC DNA]</scope>
    <source>
        <strain evidence="3">kw1407 / UAMH 11150</strain>
    </source>
</reference>
<evidence type="ECO:0000313" key="3">
    <source>
        <dbReference type="Proteomes" id="UP000007796"/>
    </source>
</evidence>
<accession>F0X6N1</accession>
<dbReference type="EMBL" id="GL629729">
    <property type="protein sequence ID" value="EFX06594.1"/>
    <property type="molecule type" value="Genomic_DNA"/>
</dbReference>
<sequence>MQRPSSTDPQTDYGSSAEAAQSSETAVGQDVLSNDVTDVVPNMHHDQTNPAVRPLDSSEPYSTVPYHQEDQGSQHVVPYLGGTTTASYLPYEYTTHELVAPPTYISADSLSQLFGDVEMLELPNVSGNLHAPPTYSSLSAQGRMSRVRRGYMAFIDFRRKPHIAVGASVVLRPAATVIIVSDLGAIFAYINLTIDRDGLHRLDLGHQMLQLMSLHSRHKETHFPVPGTRTICGLWLLPDSPESDAEVLQHALLGILLSPEVHVYRPHAGAPNLPGLAFTLLENGQGVVYLDNERIERVGS</sequence>
<dbReference type="HOGENOM" id="CLU_927664_0_0_1"/>
<feature type="compositionally biased region" description="Low complexity" evidence="1">
    <location>
        <begin position="15"/>
        <end position="26"/>
    </location>
</feature>
<dbReference type="InParanoid" id="F0X6N1"/>
<name>F0X6N1_GROCL</name>
<evidence type="ECO:0000313" key="2">
    <source>
        <dbReference type="EMBL" id="EFX06594.1"/>
    </source>
</evidence>
<evidence type="ECO:0000256" key="1">
    <source>
        <dbReference type="SAM" id="MobiDB-lite"/>
    </source>
</evidence>
<feature type="compositionally biased region" description="Polar residues" evidence="1">
    <location>
        <begin position="1"/>
        <end position="14"/>
    </location>
</feature>
<organism evidence="3">
    <name type="scientific">Grosmannia clavigera (strain kw1407 / UAMH 11150)</name>
    <name type="common">Blue stain fungus</name>
    <name type="synonym">Graphiocladiella clavigera</name>
    <dbReference type="NCBI Taxonomy" id="655863"/>
    <lineage>
        <taxon>Eukaryota</taxon>
        <taxon>Fungi</taxon>
        <taxon>Dikarya</taxon>
        <taxon>Ascomycota</taxon>
        <taxon>Pezizomycotina</taxon>
        <taxon>Sordariomycetes</taxon>
        <taxon>Sordariomycetidae</taxon>
        <taxon>Ophiostomatales</taxon>
        <taxon>Ophiostomataceae</taxon>
        <taxon>Leptographium</taxon>
    </lineage>
</organism>
<protein>
    <submittedName>
        <fullName evidence="2">Uncharacterized protein</fullName>
    </submittedName>
</protein>
<dbReference type="GeneID" id="25980401"/>
<dbReference type="RefSeq" id="XP_014176076.1">
    <property type="nucleotide sequence ID" value="XM_014320601.1"/>
</dbReference>
<keyword evidence="3" id="KW-1185">Reference proteome</keyword>
<dbReference type="AlphaFoldDB" id="F0X6N1"/>
<proteinExistence type="predicted"/>